<dbReference type="InterPro" id="IPR000917">
    <property type="entry name" value="Sulfatase_N"/>
</dbReference>
<dbReference type="SUPFAM" id="SSF53649">
    <property type="entry name" value="Alkaline phosphatase-like"/>
    <property type="match status" value="1"/>
</dbReference>
<feature type="signal peptide" evidence="4">
    <location>
        <begin position="1"/>
        <end position="36"/>
    </location>
</feature>
<dbReference type="RefSeq" id="WP_145214477.1">
    <property type="nucleotide sequence ID" value="NZ_CP036432.1"/>
</dbReference>
<proteinExistence type="inferred from homology"/>
<evidence type="ECO:0000259" key="5">
    <source>
        <dbReference type="Pfam" id="PF00884"/>
    </source>
</evidence>
<protein>
    <submittedName>
        <fullName evidence="6">Arylsulfatase</fullName>
        <ecNumber evidence="6">3.1.6.1</ecNumber>
    </submittedName>
</protein>
<dbReference type="Gene3D" id="3.40.720.10">
    <property type="entry name" value="Alkaline Phosphatase, subunit A"/>
    <property type="match status" value="1"/>
</dbReference>
<dbReference type="Pfam" id="PF00884">
    <property type="entry name" value="Sulfatase"/>
    <property type="match status" value="1"/>
</dbReference>
<evidence type="ECO:0000256" key="4">
    <source>
        <dbReference type="SAM" id="SignalP"/>
    </source>
</evidence>
<reference evidence="6 7" key="1">
    <citation type="submission" date="2019-02" db="EMBL/GenBank/DDBJ databases">
        <title>Deep-cultivation of Planctomycetes and their phenomic and genomic characterization uncovers novel biology.</title>
        <authorList>
            <person name="Wiegand S."/>
            <person name="Jogler M."/>
            <person name="Boedeker C."/>
            <person name="Pinto D."/>
            <person name="Vollmers J."/>
            <person name="Rivas-Marin E."/>
            <person name="Kohn T."/>
            <person name="Peeters S.H."/>
            <person name="Heuer A."/>
            <person name="Rast P."/>
            <person name="Oberbeckmann S."/>
            <person name="Bunk B."/>
            <person name="Jeske O."/>
            <person name="Meyerdierks A."/>
            <person name="Storesund J.E."/>
            <person name="Kallscheuer N."/>
            <person name="Luecker S."/>
            <person name="Lage O.M."/>
            <person name="Pohl T."/>
            <person name="Merkel B.J."/>
            <person name="Hornburger P."/>
            <person name="Mueller R.-W."/>
            <person name="Bruemmer F."/>
            <person name="Labrenz M."/>
            <person name="Spormann A.M."/>
            <person name="Op den Camp H."/>
            <person name="Overmann J."/>
            <person name="Amann R."/>
            <person name="Jetten M.S.M."/>
            <person name="Mascher T."/>
            <person name="Medema M.H."/>
            <person name="Devos D.P."/>
            <person name="Kaster A.-K."/>
            <person name="Ovreas L."/>
            <person name="Rohde M."/>
            <person name="Galperin M.Y."/>
            <person name="Jogler C."/>
        </authorList>
    </citation>
    <scope>NUCLEOTIDE SEQUENCE [LARGE SCALE GENOMIC DNA]</scope>
    <source>
        <strain evidence="6 7">TBK1r</strain>
    </source>
</reference>
<dbReference type="PANTHER" id="PTHR42693">
    <property type="entry name" value="ARYLSULFATASE FAMILY MEMBER"/>
    <property type="match status" value="1"/>
</dbReference>
<dbReference type="EC" id="3.1.6.1" evidence="6"/>
<name>A0ABX5XUA2_9BACT</name>
<dbReference type="PANTHER" id="PTHR42693:SF53">
    <property type="entry name" value="ENDO-4-O-SULFATASE"/>
    <property type="match status" value="1"/>
</dbReference>
<feature type="region of interest" description="Disordered" evidence="3">
    <location>
        <begin position="1063"/>
        <end position="1086"/>
    </location>
</feature>
<organism evidence="6 7">
    <name type="scientific">Stieleria magnilauensis</name>
    <dbReference type="NCBI Taxonomy" id="2527963"/>
    <lineage>
        <taxon>Bacteria</taxon>
        <taxon>Pseudomonadati</taxon>
        <taxon>Planctomycetota</taxon>
        <taxon>Planctomycetia</taxon>
        <taxon>Pirellulales</taxon>
        <taxon>Pirellulaceae</taxon>
        <taxon>Stieleria</taxon>
    </lineage>
</organism>
<comment type="similarity">
    <text evidence="1">Belongs to the sulfatase family.</text>
</comment>
<feature type="domain" description="Sulfatase N-terminal" evidence="5">
    <location>
        <begin position="58"/>
        <end position="384"/>
    </location>
</feature>
<keyword evidence="4" id="KW-0732">Signal</keyword>
<evidence type="ECO:0000256" key="1">
    <source>
        <dbReference type="ARBA" id="ARBA00008779"/>
    </source>
</evidence>
<feature type="region of interest" description="Disordered" evidence="3">
    <location>
        <begin position="489"/>
        <end position="526"/>
    </location>
</feature>
<feature type="compositionally biased region" description="Polar residues" evidence="3">
    <location>
        <begin position="1070"/>
        <end position="1086"/>
    </location>
</feature>
<evidence type="ECO:0000256" key="3">
    <source>
        <dbReference type="SAM" id="MobiDB-lite"/>
    </source>
</evidence>
<keyword evidence="7" id="KW-1185">Reference proteome</keyword>
<evidence type="ECO:0000256" key="2">
    <source>
        <dbReference type="ARBA" id="ARBA00022801"/>
    </source>
</evidence>
<keyword evidence="2 6" id="KW-0378">Hydrolase</keyword>
<sequence length="1452" mass="160596">MTQNILGFRNHKRGVLWALSLAGCFVFATLSGVAEANPSESAASTGSAADRLQETARPNIVFILTDDHRWDSYGATSNARIRTPNLDRITERGTRFSNAFVTLSICSPSRAACLTGRYGSVNGVTAYGNVPLNEGETTFAQALRKAGYTTGVTGKWHLKTSPEACGFDFASTCWGNGSWYDRQFTVDGQQKVMPGFVDDVAADQAIRFIDQSLDSGRPFVLWMCTQVPHMDGNHTWPAKQEYLAKYDADQMPLPETWDDDLAGKPEYLKTSRNRTQAIKYGYEDPDAIRKHARDYYASVEQMEAAVGRLMSEIDRRGLDENTWYIFMGDNGWFLGEHGLTSKVLPYEESMRVPMAIAGPKTSAKVCDELVLNIDLTATIYDLAGLTAPKSLHGRSLLPIVAGQSVHDWRNSFLYEAPTPQLGSQPLWAVRNARWKYVETHADGISGKVFPELYDLQSDAAEQHNLAGNPKYRETLDELKKTLVQQRNAITNDKSDLVAAGPAEQEPTDNSNAKPPTAPSKPARTDIHISGIYPHLTTYGVYSQNGAHDKQGHNECGIGAVVPWAGKLWMVNYAPHMPRGSEHKLFSVDPDLSKPMTIHPESVGGTPAGRMIHAESNQLLIAHHLIDENGKVRTIQPKDMPIRVTAIARHLVDPENMVYYVDMEGSIWEADVHTLAVNRLFKKPVPGWHGKGGYTSQGRLVISNNGELHVGDYKDVLVGGEAKTPEERGVLAEFDGTNWKIVERRQYTEVTGPKGITGGSDGNDPIWTMGWDRRSVRLKVLDNGTWHTYLLPKAAYCNDAEHGWYTEWLRIREITEGRWMMDMHGMFFEFPKTFCRSNSAGIRPIGSHLRYVPDFCEWNGKLVLATDETSIQGNPLAGQPQSNLWFGTYDDLKTWGPASGYGGPWVEDEVAADTPSAPFLIAGFDRRILHLAIGRIQPVAEQTLRTTDQLPITALPESLASVPRVSIPRGDWRKPAAGFEFVLTKPAKVYLAVDGRGESTLSPDWSRTDLTLTWGKAVHDPLYVRDFPAGKVSIPGNSFEHSKGAFGTPHLAFIEVDGGSADSVSPVGRASVQTPNQREAPKSTTGTPVRVTLQVDKNGNHSWTDLETIELAVGDSIAKALPNDLNAEWLRLVTDRDCVATAILHQTADQFIDGNAAENRALFAGLADVGEDALAGIVYPAKRNRNLRVITGDGRNFDFTKADFVFEADKPDPQLARLLHVEPEFSVDDASVILNHRGKRLRLPKGDAAFDNPFASGWPRASREVESERHLANIHGTFYEVPLVTNGAPPAWNLMRPVSSHSKQITDFCSWNGLLVLCGVRPDAAADGHVFRDEKQKAGLWFGGIDDLWKLGKPVGHGGPWLRTQVQPGIPSDPYLMKGYDRKTVTISHDGANPVRMTFQIDLDGNDRWVNHRSFEVPAGVSVRHEFPEGFSACWIRAVCNTETSATVQFDYR</sequence>
<feature type="chain" id="PRO_5045422944" evidence="4">
    <location>
        <begin position="37"/>
        <end position="1452"/>
    </location>
</feature>
<dbReference type="Proteomes" id="UP000318081">
    <property type="component" value="Chromosome"/>
</dbReference>
<gene>
    <name evidence="6" type="ORF">TBK1r_41260</name>
</gene>
<evidence type="ECO:0000313" key="6">
    <source>
        <dbReference type="EMBL" id="QDV85172.1"/>
    </source>
</evidence>
<dbReference type="GO" id="GO:0004065">
    <property type="term" value="F:arylsulfatase activity"/>
    <property type="evidence" value="ECO:0007669"/>
    <property type="project" value="UniProtKB-EC"/>
</dbReference>
<evidence type="ECO:0000313" key="7">
    <source>
        <dbReference type="Proteomes" id="UP000318081"/>
    </source>
</evidence>
<dbReference type="InterPro" id="IPR050738">
    <property type="entry name" value="Sulfatase"/>
</dbReference>
<dbReference type="InterPro" id="IPR017850">
    <property type="entry name" value="Alkaline_phosphatase_core_sf"/>
</dbReference>
<dbReference type="EMBL" id="CP036432">
    <property type="protein sequence ID" value="QDV85172.1"/>
    <property type="molecule type" value="Genomic_DNA"/>
</dbReference>
<accession>A0ABX5XUA2</accession>